<protein>
    <submittedName>
        <fullName evidence="1">Uncharacterized protein</fullName>
    </submittedName>
</protein>
<name>A0ACC0PNL9_RHOML</name>
<evidence type="ECO:0000313" key="1">
    <source>
        <dbReference type="EMBL" id="KAI8566729.1"/>
    </source>
</evidence>
<organism evidence="1 2">
    <name type="scientific">Rhododendron molle</name>
    <name type="common">Chinese azalea</name>
    <name type="synonym">Azalea mollis</name>
    <dbReference type="NCBI Taxonomy" id="49168"/>
    <lineage>
        <taxon>Eukaryota</taxon>
        <taxon>Viridiplantae</taxon>
        <taxon>Streptophyta</taxon>
        <taxon>Embryophyta</taxon>
        <taxon>Tracheophyta</taxon>
        <taxon>Spermatophyta</taxon>
        <taxon>Magnoliopsida</taxon>
        <taxon>eudicotyledons</taxon>
        <taxon>Gunneridae</taxon>
        <taxon>Pentapetalae</taxon>
        <taxon>asterids</taxon>
        <taxon>Ericales</taxon>
        <taxon>Ericaceae</taxon>
        <taxon>Ericoideae</taxon>
        <taxon>Rhodoreae</taxon>
        <taxon>Rhododendron</taxon>
    </lineage>
</organism>
<comment type="caution">
    <text evidence="1">The sequence shown here is derived from an EMBL/GenBank/DDBJ whole genome shotgun (WGS) entry which is preliminary data.</text>
</comment>
<gene>
    <name evidence="1" type="ORF">RHMOL_Rhmol02G0064700</name>
</gene>
<proteinExistence type="predicted"/>
<reference evidence="1" key="1">
    <citation type="submission" date="2022-02" db="EMBL/GenBank/DDBJ databases">
        <title>Plant Genome Project.</title>
        <authorList>
            <person name="Zhang R.-G."/>
        </authorList>
    </citation>
    <scope>NUCLEOTIDE SEQUENCE</scope>
    <source>
        <strain evidence="1">AT1</strain>
    </source>
</reference>
<accession>A0ACC0PNL9</accession>
<dbReference type="EMBL" id="CM046389">
    <property type="protein sequence ID" value="KAI8566729.1"/>
    <property type="molecule type" value="Genomic_DNA"/>
</dbReference>
<evidence type="ECO:0000313" key="2">
    <source>
        <dbReference type="Proteomes" id="UP001062846"/>
    </source>
</evidence>
<dbReference type="Proteomes" id="UP001062846">
    <property type="component" value="Chromosome 2"/>
</dbReference>
<sequence length="469" mass="54880">MMPKASADPLSLRLDEKLTHLSGAHFEWYIYKIHDRLRRQSEKAYEPEILSIGPYHRGKGHLRMMEEHKLQYLRLLLKRTEETSVDRYVVAMRKLRKRAQGCYADSINLSEEEFVEMMLLDSCFIVEFLRKFSMTMLRDTNDPIFKMDWILHGIWRDLILFENQLPFFILVHLFTMTKIPDPRDNIVDLIIRYGYCVREHYICTMSPGFERFLKISYGISPDDVKHFLGLVHHVASSSVVKFVSNRNICHDEKRWDYIHSATELHEAGVRFKKAKHTPWLYIRFVNGAIEIPHFAVEETSETVFRNLIAHEEHLQDAGPKYVKDYLTFLCCLINSARDVSLLRRCGILHNMLGDDEAVSAFFSKASTCVLVSRADFCYYGDFNDINAYYYLLRLGILDEDEDAGCIFCGEEVETVDHILLSSMIHRSPFSGKVPVSTMWTEILNLWVQWVNRSNISSGSYHAMVEQWKL</sequence>
<keyword evidence="2" id="KW-1185">Reference proteome</keyword>